<evidence type="ECO:0000256" key="1">
    <source>
        <dbReference type="SAM" id="Phobius"/>
    </source>
</evidence>
<dbReference type="SUPFAM" id="SSF52540">
    <property type="entry name" value="P-loop containing nucleoside triphosphate hydrolases"/>
    <property type="match status" value="1"/>
</dbReference>
<dbReference type="AlphaFoldDB" id="A0A7S3W671"/>
<accession>A0A7S3W671</accession>
<dbReference type="InterPro" id="IPR027417">
    <property type="entry name" value="P-loop_NTPase"/>
</dbReference>
<gene>
    <name evidence="2" type="ORF">EHUX00137_LOCUS9875</name>
</gene>
<organism evidence="2">
    <name type="scientific">Emiliania huxleyi</name>
    <name type="common">Coccolithophore</name>
    <name type="synonym">Pontosphaera huxleyi</name>
    <dbReference type="NCBI Taxonomy" id="2903"/>
    <lineage>
        <taxon>Eukaryota</taxon>
        <taxon>Haptista</taxon>
        <taxon>Haptophyta</taxon>
        <taxon>Prymnesiophyceae</taxon>
        <taxon>Isochrysidales</taxon>
        <taxon>Noelaerhabdaceae</taxon>
        <taxon>Emiliania</taxon>
    </lineage>
</organism>
<evidence type="ECO:0008006" key="3">
    <source>
        <dbReference type="Google" id="ProtNLM"/>
    </source>
</evidence>
<feature type="transmembrane region" description="Helical" evidence="1">
    <location>
        <begin position="340"/>
        <end position="362"/>
    </location>
</feature>
<keyword evidence="1" id="KW-0472">Membrane</keyword>
<keyword evidence="1" id="KW-0812">Transmembrane</keyword>
<reference evidence="2" key="1">
    <citation type="submission" date="2021-01" db="EMBL/GenBank/DDBJ databases">
        <authorList>
            <person name="Corre E."/>
            <person name="Pelletier E."/>
            <person name="Niang G."/>
            <person name="Scheremetjew M."/>
            <person name="Finn R."/>
            <person name="Kale V."/>
            <person name="Holt S."/>
            <person name="Cochrane G."/>
            <person name="Meng A."/>
            <person name="Brown T."/>
            <person name="Cohen L."/>
        </authorList>
    </citation>
    <scope>NUCLEOTIDE SEQUENCE</scope>
    <source>
        <strain evidence="2">379</strain>
    </source>
</reference>
<protein>
    <recommendedName>
        <fullName evidence="3">Sulfotransferase domain-containing protein</fullName>
    </recommendedName>
</protein>
<keyword evidence="1" id="KW-1133">Transmembrane helix</keyword>
<sequence>MPPGDLLPSPEVLCDNRAVPAGAQPMILWQAQRVGSTWVEGLLNSHPEIEMQSEIYNYCPDAACLQRMCGLFTKPQHAADRVRGFKQKFFYCGGSLQKNWKVCLPADAGLNALERCLLPNDPEVSTRDNIKTIIRRHQHSLSHQIFTHVGAKIVCMLRRNAFDIALSMRTHNILSQRCSISNIVDAEALACWQEVRRGGVWINATEFGKTVAAQTRFTRFQVEICEAQARLSPVYFLWYEDLLNNFQKSTRDLQTFLNVTPLELTATAQRVNADARTWVVNFDELVTAAEEHLTMLESSSEDCNGVLGAHGMLRNSSSILATADSAVGEAEVEGYHSTQALLLLAAAAAGSAFTCVAIALAAGSTFAIRALKAVARPAPIERGSVRSTRGKRLPRRAAPQANAWEYAPAEQSVLITGSESRTVGQQFRR</sequence>
<dbReference type="EMBL" id="HBIR01013432">
    <property type="protein sequence ID" value="CAE0537745.1"/>
    <property type="molecule type" value="Transcribed_RNA"/>
</dbReference>
<evidence type="ECO:0000313" key="2">
    <source>
        <dbReference type="EMBL" id="CAE0537745.1"/>
    </source>
</evidence>
<name>A0A7S3W671_EMIHU</name>
<dbReference type="Gene3D" id="3.40.50.300">
    <property type="entry name" value="P-loop containing nucleotide triphosphate hydrolases"/>
    <property type="match status" value="1"/>
</dbReference>
<proteinExistence type="predicted"/>